<dbReference type="SUPFAM" id="SSF51445">
    <property type="entry name" value="(Trans)glycosidases"/>
    <property type="match status" value="1"/>
</dbReference>
<dbReference type="InterPro" id="IPR039514">
    <property type="entry name" value="6GAL-like"/>
</dbReference>
<dbReference type="Pfam" id="PF14587">
    <property type="entry name" value="Glyco_hydr_30_2"/>
    <property type="match status" value="1"/>
</dbReference>
<accession>A0AAD5RIQ1</accession>
<dbReference type="Gene3D" id="3.20.20.80">
    <property type="entry name" value="Glycosidases"/>
    <property type="match status" value="1"/>
</dbReference>
<evidence type="ECO:0000256" key="1">
    <source>
        <dbReference type="SAM" id="SignalP"/>
    </source>
</evidence>
<evidence type="ECO:0000313" key="4">
    <source>
        <dbReference type="Proteomes" id="UP001201980"/>
    </source>
</evidence>
<protein>
    <recommendedName>
        <fullName evidence="2">Endo-beta-1,6-galactanase-like domain-containing protein</fullName>
    </recommendedName>
</protein>
<feature type="domain" description="Endo-beta-1,6-galactanase-like" evidence="2">
    <location>
        <begin position="38"/>
        <end position="272"/>
    </location>
</feature>
<dbReference type="PANTHER" id="PTHR42767:SF1">
    <property type="entry name" value="ENDO-BETA-1,6-GALACTANASE-LIKE DOMAIN-CONTAINING PROTEIN"/>
    <property type="match status" value="1"/>
</dbReference>
<dbReference type="InterPro" id="IPR017853">
    <property type="entry name" value="GH"/>
</dbReference>
<gene>
    <name evidence="3" type="ORF">MKZ38_007504</name>
</gene>
<comment type="caution">
    <text evidence="3">The sequence shown here is derived from an EMBL/GenBank/DDBJ whole genome shotgun (WGS) entry which is preliminary data.</text>
</comment>
<evidence type="ECO:0000313" key="3">
    <source>
        <dbReference type="EMBL" id="KAJ2894483.1"/>
    </source>
</evidence>
<keyword evidence="1" id="KW-0732">Signal</keyword>
<dbReference type="Proteomes" id="UP001201980">
    <property type="component" value="Unassembled WGS sequence"/>
</dbReference>
<dbReference type="GO" id="GO:0004553">
    <property type="term" value="F:hydrolase activity, hydrolyzing O-glycosyl compounds"/>
    <property type="evidence" value="ECO:0007669"/>
    <property type="project" value="InterPro"/>
</dbReference>
<feature type="chain" id="PRO_5042195413" description="Endo-beta-1,6-galactanase-like domain-containing protein" evidence="1">
    <location>
        <begin position="28"/>
        <end position="489"/>
    </location>
</feature>
<evidence type="ECO:0000259" key="2">
    <source>
        <dbReference type="Pfam" id="PF14587"/>
    </source>
</evidence>
<keyword evidence="4" id="KW-1185">Reference proteome</keyword>
<name>A0AAD5RIQ1_9PEZI</name>
<dbReference type="PANTHER" id="PTHR42767">
    <property type="entry name" value="ENDO-BETA-1,6-GALACTANASE"/>
    <property type="match status" value="1"/>
</dbReference>
<feature type="signal peptide" evidence="1">
    <location>
        <begin position="1"/>
        <end position="27"/>
    </location>
</feature>
<dbReference type="AlphaFoldDB" id="A0AAD5RIQ1"/>
<proteinExistence type="predicted"/>
<dbReference type="InterPro" id="IPR039743">
    <property type="entry name" value="6GAL/EXGAL"/>
</dbReference>
<organism evidence="3 4">
    <name type="scientific">Zalerion maritima</name>
    <dbReference type="NCBI Taxonomy" id="339359"/>
    <lineage>
        <taxon>Eukaryota</taxon>
        <taxon>Fungi</taxon>
        <taxon>Dikarya</taxon>
        <taxon>Ascomycota</taxon>
        <taxon>Pezizomycotina</taxon>
        <taxon>Sordariomycetes</taxon>
        <taxon>Lulworthiomycetidae</taxon>
        <taxon>Lulworthiales</taxon>
        <taxon>Lulworthiaceae</taxon>
        <taxon>Zalerion</taxon>
    </lineage>
</organism>
<sequence>MLTRARLLSALAAPLILFPTNTLLAAADYSTTISSSIDWGTWEGWGTSLAWWAAAFGDSDDLADIFFSLDTVSWGSQSLPGLGFNIGRYNAGACSWNSVDGESMAVSSNMIPSRQIEGYWLDWDSSDPSSSSWDWYVDEQQRNMMWKARDRGANRFELFSNSPMWWMCYNHNPSGADDGGEDNLQSWNYQNHAVYLATIAKYAADNWGIDFETVEAFNEPMSGWWSSTGTQEGCHFEASTQAAVLPLLRQELDSRGLAGAMIAASDETNYDVAVSTYSSLGDAALSYVDRINVHGYQGSGGRRDVLYDYTSSAGKILWNSEYGESDATGESLVRNLMLDLRLLHPTAWVYWQVLDGSGWGLIDADNDAASVGAATQKYFCVAQFARHIREGMTILDGGLGNVIPAYDEENHKLVVVAANWDDAQYITFDLSAFSTAGADGQPVPRWATHVGSGDQYVSYPSDTVVSGSSFWSYFETGMVQTFEVENVYL</sequence>
<reference evidence="3" key="1">
    <citation type="submission" date="2022-07" db="EMBL/GenBank/DDBJ databases">
        <title>Draft genome sequence of Zalerion maritima ATCC 34329, a (micro)plastics degrading marine fungus.</title>
        <authorList>
            <person name="Paco A."/>
            <person name="Goncalves M.F.M."/>
            <person name="Rocha-Santos T.A.P."/>
            <person name="Alves A."/>
        </authorList>
    </citation>
    <scope>NUCLEOTIDE SEQUENCE</scope>
    <source>
        <strain evidence="3">ATCC 34329</strain>
    </source>
</reference>
<dbReference type="EMBL" id="JAKWBI020000492">
    <property type="protein sequence ID" value="KAJ2894483.1"/>
    <property type="molecule type" value="Genomic_DNA"/>
</dbReference>